<dbReference type="Pfam" id="PF00589">
    <property type="entry name" value="Phage_integrase"/>
    <property type="match status" value="1"/>
</dbReference>
<evidence type="ECO:0000256" key="4">
    <source>
        <dbReference type="ARBA" id="ARBA00023172"/>
    </source>
</evidence>
<dbReference type="Pfam" id="PF09003">
    <property type="entry name" value="Arm-DNA-bind_1"/>
    <property type="match status" value="1"/>
</dbReference>
<dbReference type="InterPro" id="IPR015094">
    <property type="entry name" value="Integrase_lambda-typ_DNA-bd_N"/>
</dbReference>
<feature type="domain" description="Tyr recombinase" evidence="6">
    <location>
        <begin position="176"/>
        <end position="351"/>
    </location>
</feature>
<evidence type="ECO:0000259" key="6">
    <source>
        <dbReference type="PROSITE" id="PS51898"/>
    </source>
</evidence>
<evidence type="ECO:0000259" key="7">
    <source>
        <dbReference type="PROSITE" id="PS51900"/>
    </source>
</evidence>
<dbReference type="GO" id="GO:0003677">
    <property type="term" value="F:DNA binding"/>
    <property type="evidence" value="ECO:0007669"/>
    <property type="project" value="UniProtKB-UniRule"/>
</dbReference>
<dbReference type="Gene3D" id="3.30.160.60">
    <property type="entry name" value="Classic Zinc Finger"/>
    <property type="match status" value="1"/>
</dbReference>
<dbReference type="PANTHER" id="PTHR30349:SF64">
    <property type="entry name" value="PROPHAGE INTEGRASE INTD-RELATED"/>
    <property type="match status" value="1"/>
</dbReference>
<evidence type="ECO:0000313" key="8">
    <source>
        <dbReference type="EMBL" id="SOD34929.1"/>
    </source>
</evidence>
<dbReference type="PROSITE" id="PS51900">
    <property type="entry name" value="CB"/>
    <property type="match status" value="1"/>
</dbReference>
<comment type="similarity">
    <text evidence="1">Belongs to the 'phage' integrase family.</text>
</comment>
<name>A0A286BL79_9GAMM</name>
<dbReference type="Pfam" id="PF22022">
    <property type="entry name" value="Phage_int_M"/>
    <property type="match status" value="1"/>
</dbReference>
<proteinExistence type="inferred from homology"/>
<protein>
    <submittedName>
        <fullName evidence="8">Site-specific recombinase XerD</fullName>
    </submittedName>
</protein>
<dbReference type="OrthoDB" id="8781634at2"/>
<dbReference type="SUPFAM" id="SSF54171">
    <property type="entry name" value="DNA-binding domain"/>
    <property type="match status" value="1"/>
</dbReference>
<dbReference type="GO" id="GO:0006310">
    <property type="term" value="P:DNA recombination"/>
    <property type="evidence" value="ECO:0007669"/>
    <property type="project" value="UniProtKB-KW"/>
</dbReference>
<dbReference type="InterPro" id="IPR010998">
    <property type="entry name" value="Integrase_recombinase_N"/>
</dbReference>
<dbReference type="InterPro" id="IPR002104">
    <property type="entry name" value="Integrase_catalytic"/>
</dbReference>
<reference evidence="9" key="1">
    <citation type="submission" date="2017-09" db="EMBL/GenBank/DDBJ databases">
        <authorList>
            <person name="Varghese N."/>
            <person name="Submissions S."/>
        </authorList>
    </citation>
    <scope>NUCLEOTIDE SEQUENCE [LARGE SCALE GENOMIC DNA]</scope>
    <source>
        <strain evidence="9">JKS000234</strain>
    </source>
</reference>
<keyword evidence="4" id="KW-0233">DNA recombination</keyword>
<dbReference type="GO" id="GO:0008907">
    <property type="term" value="F:integrase activity"/>
    <property type="evidence" value="ECO:0007669"/>
    <property type="project" value="InterPro"/>
</dbReference>
<dbReference type="SUPFAM" id="SSF56349">
    <property type="entry name" value="DNA breaking-rejoining enzymes"/>
    <property type="match status" value="1"/>
</dbReference>
<evidence type="ECO:0000256" key="3">
    <source>
        <dbReference type="ARBA" id="ARBA00023125"/>
    </source>
</evidence>
<keyword evidence="2" id="KW-0229">DNA integration</keyword>
<keyword evidence="9" id="KW-1185">Reference proteome</keyword>
<dbReference type="PROSITE" id="PS51898">
    <property type="entry name" value="TYR_RECOMBINASE"/>
    <property type="match status" value="1"/>
</dbReference>
<evidence type="ECO:0000313" key="9">
    <source>
        <dbReference type="Proteomes" id="UP000219271"/>
    </source>
</evidence>
<dbReference type="InterPro" id="IPR050090">
    <property type="entry name" value="Tyrosine_recombinase_XerCD"/>
</dbReference>
<dbReference type="PANTHER" id="PTHR30349">
    <property type="entry name" value="PHAGE INTEGRASE-RELATED"/>
    <property type="match status" value="1"/>
</dbReference>
<dbReference type="Gene3D" id="1.10.443.10">
    <property type="entry name" value="Intergrase catalytic core"/>
    <property type="match status" value="1"/>
</dbReference>
<dbReference type="InterPro" id="IPR053876">
    <property type="entry name" value="Phage_int_M"/>
</dbReference>
<evidence type="ECO:0000256" key="1">
    <source>
        <dbReference type="ARBA" id="ARBA00008857"/>
    </source>
</evidence>
<sequence>MARRRSFVNRDLPPNLYVRNNGYYSYKDPRSGKEYGLGRDKRYALNQAIEANLELYQDLGQPLNLLDRINEVKKFTLNDWLETYEKELKRRNLAAKTMESYERFLRTIKESIGLFTMDDIDTKALADFLAPWRDDGKATMHNRIRNFLKDVFSTAIAHGVIERNPIDNIKTEKVTVSRSRLSLSDFNLICEHTPDLYPWARPCFELALLTGQRIGDIQAMKWEDIRQGKIYIIQQKTGSRVAIDTSHGLKAINKNIKQVLDELKKFKDESDHVIPVSGGRDKLSRAFLKSRAATKLKWEGTAPSFHEIRSLSARLYKEENDGEFSQRLLGHKNSAMTDRYTDTRDNAFVEV</sequence>
<dbReference type="EMBL" id="OCMY01000001">
    <property type="protein sequence ID" value="SOD34929.1"/>
    <property type="molecule type" value="Genomic_DNA"/>
</dbReference>
<dbReference type="RefSeq" id="WP_097094030.1">
    <property type="nucleotide sequence ID" value="NZ_OCMY01000001.1"/>
</dbReference>
<evidence type="ECO:0000256" key="5">
    <source>
        <dbReference type="PROSITE-ProRule" id="PRU01248"/>
    </source>
</evidence>
<accession>A0A286BL79</accession>
<dbReference type="InterPro" id="IPR013762">
    <property type="entry name" value="Integrase-like_cat_sf"/>
</dbReference>
<feature type="domain" description="Core-binding (CB)" evidence="7">
    <location>
        <begin position="75"/>
        <end position="156"/>
    </location>
</feature>
<dbReference type="InterPro" id="IPR016177">
    <property type="entry name" value="DNA-bd_dom_sf"/>
</dbReference>
<evidence type="ECO:0000256" key="2">
    <source>
        <dbReference type="ARBA" id="ARBA00022908"/>
    </source>
</evidence>
<gene>
    <name evidence="8" type="ORF">SAMN06273570_0013</name>
</gene>
<keyword evidence="3 5" id="KW-0238">DNA-binding</keyword>
<dbReference type="InterPro" id="IPR011010">
    <property type="entry name" value="DNA_brk_join_enz"/>
</dbReference>
<dbReference type="InterPro" id="IPR044068">
    <property type="entry name" value="CB"/>
</dbReference>
<dbReference type="Gene3D" id="1.10.150.130">
    <property type="match status" value="1"/>
</dbReference>
<dbReference type="Proteomes" id="UP000219271">
    <property type="component" value="Unassembled WGS sequence"/>
</dbReference>
<organism evidence="8 9">
    <name type="scientific">Candidatus Pantoea floridensis</name>
    <dbReference type="NCBI Taxonomy" id="1938870"/>
    <lineage>
        <taxon>Bacteria</taxon>
        <taxon>Pseudomonadati</taxon>
        <taxon>Pseudomonadota</taxon>
        <taxon>Gammaproteobacteria</taxon>
        <taxon>Enterobacterales</taxon>
        <taxon>Erwiniaceae</taxon>
        <taxon>Pantoea</taxon>
    </lineage>
</organism>
<dbReference type="AlphaFoldDB" id="A0A286BL79"/>